<dbReference type="InterPro" id="IPR003959">
    <property type="entry name" value="ATPase_AAA_core"/>
</dbReference>
<protein>
    <submittedName>
        <fullName evidence="2">Predicted ATPase</fullName>
    </submittedName>
</protein>
<evidence type="ECO:0000259" key="1">
    <source>
        <dbReference type="Pfam" id="PF13304"/>
    </source>
</evidence>
<dbReference type="GO" id="GO:0005524">
    <property type="term" value="F:ATP binding"/>
    <property type="evidence" value="ECO:0007669"/>
    <property type="project" value="InterPro"/>
</dbReference>
<evidence type="ECO:0000313" key="2">
    <source>
        <dbReference type="EMBL" id="CKB16706.1"/>
    </source>
</evidence>
<dbReference type="GO" id="GO:0016887">
    <property type="term" value="F:ATP hydrolysis activity"/>
    <property type="evidence" value="ECO:0007669"/>
    <property type="project" value="InterPro"/>
</dbReference>
<name>A0A0T8UEI7_9STRE</name>
<dbReference type="RefSeq" id="WP_050261975.1">
    <property type="nucleotide sequence ID" value="NZ_CMJT01000020.1"/>
</dbReference>
<dbReference type="Gene3D" id="3.40.50.300">
    <property type="entry name" value="P-loop containing nucleotide triphosphate hydrolases"/>
    <property type="match status" value="1"/>
</dbReference>
<dbReference type="Pfam" id="PF13304">
    <property type="entry name" value="AAA_21"/>
    <property type="match status" value="1"/>
</dbReference>
<sequence length="448" mass="51214">MAIKLRELTIEQIKNVDHGNIKFYDSNGYINLLGIYGQNGSGKTTVVDAMDILKTIMAGKSIPEDSFGIFNTSEERLPKICIEIEAENNLLLRYEAEFISDESTVEQNVYLAHEIISYKEFRPRTQFKRLFEFTILERDESGELEGSLKSRSKFISKDAIEVLADAALRAKSSVLFSQEFKNRLEKQEGKEIEKKAYQILEEFCSHIRIYTQRYANLTGMGAMPININYKNENHAFQGGLPAILNKGGTPIPQELLTVYEDTIRYMNEIIPVIIPDLTLKMTVGDSTIDSQENQYYNVNFLAQRNGKTFSLIHESEGIRKIISMIGFLIEVFNKPGIIAFIDEIDSGIFEYLLGELMEIFSNDASGQLVFTSHNLRILEMLPTRKIRFSTTNRENRYITLKGVKMTNNLRDLYLRSIQIGGADEELYKGQSQSKMRRALRKAGKYIGE</sequence>
<reference evidence="3" key="1">
    <citation type="submission" date="2015-03" db="EMBL/GenBank/DDBJ databases">
        <authorList>
            <consortium name="Pathogen Informatics"/>
        </authorList>
    </citation>
    <scope>NUCLEOTIDE SEQUENCE [LARGE SCALE GENOMIC DNA]</scope>
    <source>
        <strain evidence="3">SMRU2248</strain>
    </source>
</reference>
<dbReference type="AlphaFoldDB" id="A0A0T8UEI7"/>
<dbReference type="SUPFAM" id="SSF52540">
    <property type="entry name" value="P-loop containing nucleoside triphosphate hydrolases"/>
    <property type="match status" value="1"/>
</dbReference>
<feature type="domain" description="ATPase AAA-type core" evidence="1">
    <location>
        <begin position="33"/>
        <end position="161"/>
    </location>
</feature>
<dbReference type="PANTHER" id="PTHR40396">
    <property type="entry name" value="ATPASE-LIKE PROTEIN"/>
    <property type="match status" value="1"/>
</dbReference>
<accession>A0A0T8UEI7</accession>
<evidence type="ECO:0000313" key="3">
    <source>
        <dbReference type="Proteomes" id="UP000041827"/>
    </source>
</evidence>
<dbReference type="EMBL" id="CMJT01000020">
    <property type="protein sequence ID" value="CKB16706.1"/>
    <property type="molecule type" value="Genomic_DNA"/>
</dbReference>
<dbReference type="PANTHER" id="PTHR40396:SF1">
    <property type="entry name" value="ATPASE AAA-TYPE CORE DOMAIN-CONTAINING PROTEIN"/>
    <property type="match status" value="1"/>
</dbReference>
<dbReference type="InterPro" id="IPR027417">
    <property type="entry name" value="P-loop_NTPase"/>
</dbReference>
<proteinExistence type="predicted"/>
<gene>
    <name evidence="2" type="ORF">ERS021757_01828</name>
</gene>
<dbReference type="Proteomes" id="UP000041827">
    <property type="component" value="Unassembled WGS sequence"/>
</dbReference>
<organism evidence="2 3">
    <name type="scientific">Streptococcus pseudopneumoniae</name>
    <dbReference type="NCBI Taxonomy" id="257758"/>
    <lineage>
        <taxon>Bacteria</taxon>
        <taxon>Bacillati</taxon>
        <taxon>Bacillota</taxon>
        <taxon>Bacilli</taxon>
        <taxon>Lactobacillales</taxon>
        <taxon>Streptococcaceae</taxon>
        <taxon>Streptococcus</taxon>
    </lineage>
</organism>